<evidence type="ECO:0000256" key="2">
    <source>
        <dbReference type="ARBA" id="ARBA00023015"/>
    </source>
</evidence>
<evidence type="ECO:0000313" key="9">
    <source>
        <dbReference type="EMBL" id="KAK1354768.1"/>
    </source>
</evidence>
<dbReference type="PROSITE" id="PS50888">
    <property type="entry name" value="BHLH"/>
    <property type="match status" value="1"/>
</dbReference>
<feature type="transmembrane region" description="Helical" evidence="7">
    <location>
        <begin position="276"/>
        <end position="298"/>
    </location>
</feature>
<evidence type="ECO:0000256" key="5">
    <source>
        <dbReference type="ARBA" id="ARBA00023242"/>
    </source>
</evidence>
<dbReference type="GO" id="GO:0046983">
    <property type="term" value="F:protein dimerization activity"/>
    <property type="evidence" value="ECO:0007669"/>
    <property type="project" value="InterPro"/>
</dbReference>
<protein>
    <submittedName>
        <fullName evidence="9">Transcription factor bHLH68</fullName>
    </submittedName>
</protein>
<feature type="domain" description="BHLH" evidence="8">
    <location>
        <begin position="186"/>
        <end position="235"/>
    </location>
</feature>
<dbReference type="Proteomes" id="UP001237642">
    <property type="component" value="Unassembled WGS sequence"/>
</dbReference>
<evidence type="ECO:0000256" key="6">
    <source>
        <dbReference type="SAM" id="MobiDB-lite"/>
    </source>
</evidence>
<comment type="caution">
    <text evidence="9">The sequence shown here is derived from an EMBL/GenBank/DDBJ whole genome shotgun (WGS) entry which is preliminary data.</text>
</comment>
<evidence type="ECO:0000256" key="7">
    <source>
        <dbReference type="SAM" id="Phobius"/>
    </source>
</evidence>
<comment type="subcellular location">
    <subcellularLocation>
        <location evidence="1">Nucleus</location>
    </subcellularLocation>
</comment>
<dbReference type="PANTHER" id="PTHR16223">
    <property type="entry name" value="TRANSCRIPTION FACTOR BHLH83-RELATED"/>
    <property type="match status" value="1"/>
</dbReference>
<sequence>MNKNVLHQSSHVQQLMAAGGPNWWNINTTRPQNSPPPPQHSSVLALPPPNQVPQFPLSSMSAWNDTHQEPTYQSLSQLLIGGIISDEEKSALSHMQKLDILEEQFLQQEDSSNGSNFVDHVKQKNLANHYQVMSVSSPTSCVTSLSTSNMLDFSNIKDGRHPPPDRSSECNSTGNGGPAKRARLQSSSSTQSSPFKVRKEKLGDRITALHQLVSPFGKTDTASVLSEALGYIRFLQSQIEALSLPYLGSVSAANNSRQPQSESIEEAAPESRSQGMLGILTVPFTNLIIQSNFVFCLFKHIRRRRMLDSRIRWPLCSRRFLPCRKLGASFLYVRLLLMIH</sequence>
<dbReference type="InterPro" id="IPR036638">
    <property type="entry name" value="HLH_DNA-bd_sf"/>
</dbReference>
<keyword evidence="3" id="KW-0238">DNA-binding</keyword>
<keyword evidence="7" id="KW-0472">Membrane</keyword>
<accession>A0AAD8M073</accession>
<feature type="compositionally biased region" description="Basic and acidic residues" evidence="6">
    <location>
        <begin position="155"/>
        <end position="168"/>
    </location>
</feature>
<evidence type="ECO:0000256" key="1">
    <source>
        <dbReference type="ARBA" id="ARBA00004123"/>
    </source>
</evidence>
<keyword evidence="5" id="KW-0539">Nucleus</keyword>
<dbReference type="AlphaFoldDB" id="A0AAD8M073"/>
<organism evidence="9 10">
    <name type="scientific">Heracleum sosnowskyi</name>
    <dbReference type="NCBI Taxonomy" id="360622"/>
    <lineage>
        <taxon>Eukaryota</taxon>
        <taxon>Viridiplantae</taxon>
        <taxon>Streptophyta</taxon>
        <taxon>Embryophyta</taxon>
        <taxon>Tracheophyta</taxon>
        <taxon>Spermatophyta</taxon>
        <taxon>Magnoliopsida</taxon>
        <taxon>eudicotyledons</taxon>
        <taxon>Gunneridae</taxon>
        <taxon>Pentapetalae</taxon>
        <taxon>asterids</taxon>
        <taxon>campanulids</taxon>
        <taxon>Apiales</taxon>
        <taxon>Apiaceae</taxon>
        <taxon>Apioideae</taxon>
        <taxon>apioid superclade</taxon>
        <taxon>Tordylieae</taxon>
        <taxon>Tordyliinae</taxon>
        <taxon>Heracleum</taxon>
    </lineage>
</organism>
<dbReference type="InterPro" id="IPR045843">
    <property type="entry name" value="IND-like"/>
</dbReference>
<dbReference type="Gene3D" id="4.10.280.10">
    <property type="entry name" value="Helix-loop-helix DNA-binding domain"/>
    <property type="match status" value="1"/>
</dbReference>
<keyword evidence="7" id="KW-0812">Transmembrane</keyword>
<proteinExistence type="predicted"/>
<dbReference type="PANTHER" id="PTHR16223:SF53">
    <property type="entry name" value="TRANSCRIPTION FACTOR BHLH68-LIKE"/>
    <property type="match status" value="1"/>
</dbReference>
<keyword evidence="10" id="KW-1185">Reference proteome</keyword>
<evidence type="ECO:0000256" key="3">
    <source>
        <dbReference type="ARBA" id="ARBA00023125"/>
    </source>
</evidence>
<dbReference type="CDD" id="cd11393">
    <property type="entry name" value="bHLH_AtbHLH_like"/>
    <property type="match status" value="1"/>
</dbReference>
<dbReference type="EMBL" id="JAUIZM010000011">
    <property type="protein sequence ID" value="KAK1354768.1"/>
    <property type="molecule type" value="Genomic_DNA"/>
</dbReference>
<dbReference type="GO" id="GO:0000981">
    <property type="term" value="F:DNA-binding transcription factor activity, RNA polymerase II-specific"/>
    <property type="evidence" value="ECO:0007669"/>
    <property type="project" value="TreeGrafter"/>
</dbReference>
<dbReference type="InterPro" id="IPR011598">
    <property type="entry name" value="bHLH_dom"/>
</dbReference>
<keyword evidence="4" id="KW-0804">Transcription</keyword>
<dbReference type="InterPro" id="IPR045239">
    <property type="entry name" value="bHLH95_bHLH"/>
</dbReference>
<feature type="region of interest" description="Disordered" evidence="6">
    <location>
        <begin position="153"/>
        <end position="197"/>
    </location>
</feature>
<evidence type="ECO:0000256" key="4">
    <source>
        <dbReference type="ARBA" id="ARBA00023163"/>
    </source>
</evidence>
<dbReference type="GO" id="GO:0005634">
    <property type="term" value="C:nucleus"/>
    <property type="evidence" value="ECO:0007669"/>
    <property type="project" value="UniProtKB-SubCell"/>
</dbReference>
<feature type="region of interest" description="Disordered" evidence="6">
    <location>
        <begin position="22"/>
        <end position="43"/>
    </location>
</feature>
<reference evidence="9" key="2">
    <citation type="submission" date="2023-05" db="EMBL/GenBank/DDBJ databases">
        <authorList>
            <person name="Schelkunov M.I."/>
        </authorList>
    </citation>
    <scope>NUCLEOTIDE SEQUENCE</scope>
    <source>
        <strain evidence="9">Hsosn_3</strain>
        <tissue evidence="9">Leaf</tissue>
    </source>
</reference>
<keyword evidence="7" id="KW-1133">Transmembrane helix</keyword>
<reference evidence="9" key="1">
    <citation type="submission" date="2023-02" db="EMBL/GenBank/DDBJ databases">
        <title>Genome of toxic invasive species Heracleum sosnowskyi carries increased number of genes despite the absence of recent whole-genome duplications.</title>
        <authorList>
            <person name="Schelkunov M."/>
            <person name="Shtratnikova V."/>
            <person name="Makarenko M."/>
            <person name="Klepikova A."/>
            <person name="Omelchenko D."/>
            <person name="Novikova G."/>
            <person name="Obukhova E."/>
            <person name="Bogdanov V."/>
            <person name="Penin A."/>
            <person name="Logacheva M."/>
        </authorList>
    </citation>
    <scope>NUCLEOTIDE SEQUENCE</scope>
    <source>
        <strain evidence="9">Hsosn_3</strain>
        <tissue evidence="9">Leaf</tissue>
    </source>
</reference>
<gene>
    <name evidence="9" type="ORF">POM88_048024</name>
</gene>
<name>A0AAD8M073_9APIA</name>
<evidence type="ECO:0000259" key="8">
    <source>
        <dbReference type="PROSITE" id="PS50888"/>
    </source>
</evidence>
<keyword evidence="2" id="KW-0805">Transcription regulation</keyword>
<dbReference type="SUPFAM" id="SSF47459">
    <property type="entry name" value="HLH, helix-loop-helix DNA-binding domain"/>
    <property type="match status" value="1"/>
</dbReference>
<dbReference type="GO" id="GO:0000978">
    <property type="term" value="F:RNA polymerase II cis-regulatory region sequence-specific DNA binding"/>
    <property type="evidence" value="ECO:0007669"/>
    <property type="project" value="TreeGrafter"/>
</dbReference>
<evidence type="ECO:0000313" key="10">
    <source>
        <dbReference type="Proteomes" id="UP001237642"/>
    </source>
</evidence>